<name>A0ACC0N0A0_RHOML</name>
<protein>
    <submittedName>
        <fullName evidence="1">Uncharacterized protein</fullName>
    </submittedName>
</protein>
<sequence>MAKHLVHCFARWEEEGTVILPKSMGSMARKMRTMKMDDRPGFSLEKMDSLHSNIRDWKARGGGSFYCRTKLDIELEGDRGDCNEAGGTSCPNQPTANYILHSEGTSYANVSLGSEVTLDDGAMNSLTPLASSISVGLIGVNIVSLFKWEEDISVILDYAKPRTANYE</sequence>
<comment type="caution">
    <text evidence="1">The sequence shown here is derived from an EMBL/GenBank/DDBJ whole genome shotgun (WGS) entry which is preliminary data.</text>
</comment>
<dbReference type="EMBL" id="CM046394">
    <property type="protein sequence ID" value="KAI8546304.1"/>
    <property type="molecule type" value="Genomic_DNA"/>
</dbReference>
<dbReference type="Proteomes" id="UP001062846">
    <property type="component" value="Chromosome 7"/>
</dbReference>
<evidence type="ECO:0000313" key="1">
    <source>
        <dbReference type="EMBL" id="KAI8546304.1"/>
    </source>
</evidence>
<reference evidence="1" key="1">
    <citation type="submission" date="2022-02" db="EMBL/GenBank/DDBJ databases">
        <title>Plant Genome Project.</title>
        <authorList>
            <person name="Zhang R.-G."/>
        </authorList>
    </citation>
    <scope>NUCLEOTIDE SEQUENCE</scope>
    <source>
        <strain evidence="1">AT1</strain>
    </source>
</reference>
<evidence type="ECO:0000313" key="2">
    <source>
        <dbReference type="Proteomes" id="UP001062846"/>
    </source>
</evidence>
<keyword evidence="2" id="KW-1185">Reference proteome</keyword>
<gene>
    <name evidence="1" type="ORF">RHMOL_Rhmol07G0106400</name>
</gene>
<proteinExistence type="predicted"/>
<accession>A0ACC0N0A0</accession>
<organism evidence="1 2">
    <name type="scientific">Rhododendron molle</name>
    <name type="common">Chinese azalea</name>
    <name type="synonym">Azalea mollis</name>
    <dbReference type="NCBI Taxonomy" id="49168"/>
    <lineage>
        <taxon>Eukaryota</taxon>
        <taxon>Viridiplantae</taxon>
        <taxon>Streptophyta</taxon>
        <taxon>Embryophyta</taxon>
        <taxon>Tracheophyta</taxon>
        <taxon>Spermatophyta</taxon>
        <taxon>Magnoliopsida</taxon>
        <taxon>eudicotyledons</taxon>
        <taxon>Gunneridae</taxon>
        <taxon>Pentapetalae</taxon>
        <taxon>asterids</taxon>
        <taxon>Ericales</taxon>
        <taxon>Ericaceae</taxon>
        <taxon>Ericoideae</taxon>
        <taxon>Rhodoreae</taxon>
        <taxon>Rhododendron</taxon>
    </lineage>
</organism>